<name>A0A3A1Z0T0_9BURK</name>
<evidence type="ECO:0000313" key="2">
    <source>
        <dbReference type="Proteomes" id="UP000266206"/>
    </source>
</evidence>
<sequence>MPITGGYTINHGDRYAGMVVDSEVNNSVSKLNKSGAVVPWGLFVARDGDDGFAPVDDTTTAPDVIGVLRRELNRAQLDGATSGAPADRDASVLTAGVIYVQTLDAVSAGDDVYAVVGTAVNPAATAGVANNAVGADATLGVKIDGARFKETTTGAGLAAVSLVIGG</sequence>
<dbReference type="Proteomes" id="UP000266206">
    <property type="component" value="Unassembled WGS sequence"/>
</dbReference>
<comment type="caution">
    <text evidence="1">The sequence shown here is derived from an EMBL/GenBank/DDBJ whole genome shotgun (WGS) entry which is preliminary data.</text>
</comment>
<dbReference type="Pfam" id="PF22758">
    <property type="entry name" value="Phage_cement"/>
    <property type="match status" value="1"/>
</dbReference>
<evidence type="ECO:0008006" key="3">
    <source>
        <dbReference type="Google" id="ProtNLM"/>
    </source>
</evidence>
<protein>
    <recommendedName>
        <fullName evidence="3">DUF2190 domain-containing protein</fullName>
    </recommendedName>
</protein>
<reference evidence="1 2" key="1">
    <citation type="submission" date="2017-08" db="EMBL/GenBank/DDBJ databases">
        <title>Pusillimonas indicus sp. nov., a member of the family Alcaligenaceae isolated from surface seawater.</title>
        <authorList>
            <person name="Li J."/>
        </authorList>
    </citation>
    <scope>NUCLEOTIDE SEQUENCE [LARGE SCALE GENOMIC DNA]</scope>
    <source>
        <strain evidence="1 2">L52-1-41</strain>
    </source>
</reference>
<proteinExistence type="predicted"/>
<gene>
    <name evidence="1" type="ORF">CJP73_00475</name>
</gene>
<dbReference type="EMBL" id="NQYH01000001">
    <property type="protein sequence ID" value="RIY41957.1"/>
    <property type="molecule type" value="Genomic_DNA"/>
</dbReference>
<organism evidence="1 2">
    <name type="scientific">Neopusillimonas maritima</name>
    <dbReference type="NCBI Taxonomy" id="2026239"/>
    <lineage>
        <taxon>Bacteria</taxon>
        <taxon>Pseudomonadati</taxon>
        <taxon>Pseudomonadota</taxon>
        <taxon>Betaproteobacteria</taxon>
        <taxon>Burkholderiales</taxon>
        <taxon>Alcaligenaceae</taxon>
        <taxon>Neopusillimonas</taxon>
    </lineage>
</organism>
<dbReference type="InterPro" id="IPR054438">
    <property type="entry name" value="Struct_cement_gp24/gp6"/>
</dbReference>
<accession>A0A3A1Z0T0</accession>
<dbReference type="RefSeq" id="WP_119515184.1">
    <property type="nucleotide sequence ID" value="NZ_NQYH01000001.1"/>
</dbReference>
<dbReference type="AlphaFoldDB" id="A0A3A1Z0T0"/>
<evidence type="ECO:0000313" key="1">
    <source>
        <dbReference type="EMBL" id="RIY41957.1"/>
    </source>
</evidence>